<evidence type="ECO:0000313" key="1">
    <source>
        <dbReference type="EMBL" id="CAI2374673.1"/>
    </source>
</evidence>
<protein>
    <submittedName>
        <fullName evidence="1">Uncharacterized protein</fullName>
    </submittedName>
</protein>
<accession>A0AAD1XL19</accession>
<proteinExistence type="predicted"/>
<sequence length="63" mass="7552">MNFFEKYYCLISWKLIILFRLEVFEDPNCGSHLSNSSSFLPVCRAFTFAFGSRICSFFSYWHF</sequence>
<dbReference type="EMBL" id="CAMPGE010016097">
    <property type="protein sequence ID" value="CAI2374673.1"/>
    <property type="molecule type" value="Genomic_DNA"/>
</dbReference>
<organism evidence="1 2">
    <name type="scientific">Euplotes crassus</name>
    <dbReference type="NCBI Taxonomy" id="5936"/>
    <lineage>
        <taxon>Eukaryota</taxon>
        <taxon>Sar</taxon>
        <taxon>Alveolata</taxon>
        <taxon>Ciliophora</taxon>
        <taxon>Intramacronucleata</taxon>
        <taxon>Spirotrichea</taxon>
        <taxon>Hypotrichia</taxon>
        <taxon>Euplotida</taxon>
        <taxon>Euplotidae</taxon>
        <taxon>Moneuplotes</taxon>
    </lineage>
</organism>
<name>A0AAD1XL19_EUPCR</name>
<keyword evidence="2" id="KW-1185">Reference proteome</keyword>
<dbReference type="Proteomes" id="UP001295684">
    <property type="component" value="Unassembled WGS sequence"/>
</dbReference>
<dbReference type="AlphaFoldDB" id="A0AAD1XL19"/>
<gene>
    <name evidence="1" type="ORF">ECRASSUSDP1_LOCUS16030</name>
</gene>
<evidence type="ECO:0000313" key="2">
    <source>
        <dbReference type="Proteomes" id="UP001295684"/>
    </source>
</evidence>
<comment type="caution">
    <text evidence="1">The sequence shown here is derived from an EMBL/GenBank/DDBJ whole genome shotgun (WGS) entry which is preliminary data.</text>
</comment>
<reference evidence="1" key="1">
    <citation type="submission" date="2023-07" db="EMBL/GenBank/DDBJ databases">
        <authorList>
            <consortium name="AG Swart"/>
            <person name="Singh M."/>
            <person name="Singh A."/>
            <person name="Seah K."/>
            <person name="Emmerich C."/>
        </authorList>
    </citation>
    <scope>NUCLEOTIDE SEQUENCE</scope>
    <source>
        <strain evidence="1">DP1</strain>
    </source>
</reference>